<evidence type="ECO:0000313" key="2">
    <source>
        <dbReference type="EMBL" id="SCW22901.1"/>
    </source>
</evidence>
<feature type="domain" description="GUN4-like" evidence="1">
    <location>
        <begin position="100"/>
        <end position="240"/>
    </location>
</feature>
<dbReference type="PANTHER" id="PTHR34800">
    <property type="entry name" value="TETRAPYRROLE-BINDING PROTEIN, CHLOROPLASTIC"/>
    <property type="match status" value="1"/>
</dbReference>
<dbReference type="GO" id="GO:0046906">
    <property type="term" value="F:tetrapyrrole binding"/>
    <property type="evidence" value="ECO:0007669"/>
    <property type="project" value="TreeGrafter"/>
</dbReference>
<accession>A0A1G4NW39</accession>
<sequence length="251" mass="28791">MNMIKTNNIDNNARHLLMLPSDGNSSVKLRQVALIHKMYGLGYDCQRQLLSILLSRQEDRSIQISDVDGLIFELLLESNYYSITNDLNQLLSSGIVTLESAIGIDYSGLQQLLVSKQFQKADKLTQSLLCNLAQRNGRHARKWLYFTDVSSMPVVDLLTIDKLWQVHSKGLFGLSIQRDIWLSTNSDWEKFWSKIGWKVNDVNCRYPHEFVWNVTAPPGHLPLFNQLRGVQVLAALFTHPAWHETSDKKSY</sequence>
<gene>
    <name evidence="2" type="primary">ycf53</name>
    <name evidence="2" type="ORF">H1444_25</name>
</gene>
<reference evidence="2" key="1">
    <citation type="submission" date="2016-10" db="EMBL/GenBank/DDBJ databases">
        <title>Chloroplast genomes as a tool to resolve red algal phylogenies: a case study in the Nemaliales.</title>
        <authorList>
            <person name="Costa J.F."/>
            <person name="Lin S.M."/>
            <person name="Macaya E.C."/>
            <person name="Fernandez-Garcia C."/>
            <person name="Verbruggen H."/>
        </authorList>
    </citation>
    <scope>NUCLEOTIDE SEQUENCE</scope>
    <source>
        <strain evidence="2">H.1444</strain>
    </source>
</reference>
<keyword evidence="2" id="KW-0150">Chloroplast</keyword>
<evidence type="ECO:0000259" key="1">
    <source>
        <dbReference type="Pfam" id="PF05419"/>
    </source>
</evidence>
<organism evidence="2">
    <name type="scientific">Nemalion sp. H.1444</name>
    <dbReference type="NCBI Taxonomy" id="1907586"/>
    <lineage>
        <taxon>Eukaryota</taxon>
        <taxon>Rhodophyta</taxon>
        <taxon>Florideophyceae</taxon>
        <taxon>Nemaliophycidae</taxon>
        <taxon>Nemaliales</taxon>
        <taxon>Nemaliaceae</taxon>
        <taxon>Nemalion</taxon>
    </lineage>
</organism>
<dbReference type="Gene3D" id="1.25.40.620">
    <property type="match status" value="1"/>
</dbReference>
<dbReference type="PANTHER" id="PTHR34800:SF1">
    <property type="entry name" value="TETRAPYRROLE-BINDING PROTEIN, CHLOROPLASTIC"/>
    <property type="match status" value="1"/>
</dbReference>
<dbReference type="InterPro" id="IPR037215">
    <property type="entry name" value="GUN4-like_sf"/>
</dbReference>
<dbReference type="AlphaFoldDB" id="A0A1G4NW39"/>
<dbReference type="CDD" id="cd16383">
    <property type="entry name" value="GUN4"/>
    <property type="match status" value="1"/>
</dbReference>
<protein>
    <recommendedName>
        <fullName evidence="1">GUN4-like domain-containing protein</fullName>
    </recommendedName>
</protein>
<dbReference type="Pfam" id="PF05419">
    <property type="entry name" value="GUN4"/>
    <property type="match status" value="1"/>
</dbReference>
<reference evidence="2" key="2">
    <citation type="submission" date="2016-10" db="EMBL/GenBank/DDBJ databases">
        <authorList>
            <person name="de Groot N.N."/>
        </authorList>
    </citation>
    <scope>NUCLEOTIDE SEQUENCE</scope>
    <source>
        <strain evidence="2">H.1444</strain>
    </source>
</reference>
<dbReference type="SUPFAM" id="SSF140869">
    <property type="entry name" value="GUN4-like"/>
    <property type="match status" value="1"/>
</dbReference>
<geneLocation type="chloroplast" evidence="2"/>
<dbReference type="Gene3D" id="1.10.10.1770">
    <property type="entry name" value="Gun4-like"/>
    <property type="match status" value="1"/>
</dbReference>
<dbReference type="InterPro" id="IPR008629">
    <property type="entry name" value="GUN4-like"/>
</dbReference>
<proteinExistence type="predicted"/>
<dbReference type="EMBL" id="LT622871">
    <property type="protein sequence ID" value="SCW22901.1"/>
    <property type="molecule type" value="Genomic_DNA"/>
</dbReference>
<name>A0A1G4NW39_9FLOR</name>
<keyword evidence="2" id="KW-0934">Plastid</keyword>